<dbReference type="PANTHER" id="PTHR11228">
    <property type="entry name" value="RADICAL SAM DOMAIN PROTEIN"/>
    <property type="match status" value="1"/>
</dbReference>
<dbReference type="EMBL" id="JADBDZ010000001">
    <property type="protein sequence ID" value="MBE1532703.1"/>
    <property type="molecule type" value="Genomic_DNA"/>
</dbReference>
<dbReference type="RefSeq" id="WP_192759358.1">
    <property type="nucleotide sequence ID" value="NZ_JADBDZ010000001.1"/>
</dbReference>
<sequence length="286" mass="30371">MTITTDNTPKSATPHMLWLDLTRKCQLSCTHCYNDSGPDGDHGIMTRDDWTVALDQAAVGGFRRVQLIGGEPTLHPDAADLVEHALVRGVQVEVYTNLVHVPDLWWSLYRHPGVSIATSYYSARADEHNTVTGRRSHARTRTNIAKAVRLGVRLRAGIVTFPGDGGEAAARAARRDLEALGVTDIRLDGVRPFGRAATTSPDPVGLCGRCGDGRASIGPDGTVSPCVFSTWMGVGDIRSAALVDIVGGAAMADATASIRAVARGGGCDPDQECTPGFPNSECNPRN</sequence>
<dbReference type="Proteomes" id="UP000627838">
    <property type="component" value="Unassembled WGS sequence"/>
</dbReference>
<dbReference type="SFLD" id="SFLDG01067">
    <property type="entry name" value="SPASM/twitch_domain_containing"/>
    <property type="match status" value="1"/>
</dbReference>
<comment type="caution">
    <text evidence="6">The sequence shown here is derived from an EMBL/GenBank/DDBJ whole genome shotgun (WGS) entry which is preliminary data.</text>
</comment>
<dbReference type="SFLD" id="SFLDS00029">
    <property type="entry name" value="Radical_SAM"/>
    <property type="match status" value="1"/>
</dbReference>
<dbReference type="InterPro" id="IPR023885">
    <property type="entry name" value="4Fe4S-binding_SPASM_dom"/>
</dbReference>
<keyword evidence="4" id="KW-0411">Iron-sulfur</keyword>
<evidence type="ECO:0000259" key="5">
    <source>
        <dbReference type="PROSITE" id="PS51918"/>
    </source>
</evidence>
<feature type="domain" description="Radical SAM core" evidence="5">
    <location>
        <begin position="11"/>
        <end position="220"/>
    </location>
</feature>
<keyword evidence="2" id="KW-0479">Metal-binding</keyword>
<evidence type="ECO:0000313" key="7">
    <source>
        <dbReference type="Proteomes" id="UP000627838"/>
    </source>
</evidence>
<proteinExistence type="predicted"/>
<evidence type="ECO:0000256" key="1">
    <source>
        <dbReference type="ARBA" id="ARBA00022691"/>
    </source>
</evidence>
<dbReference type="Pfam" id="PF13186">
    <property type="entry name" value="SPASM"/>
    <property type="match status" value="1"/>
</dbReference>
<evidence type="ECO:0000256" key="3">
    <source>
        <dbReference type="ARBA" id="ARBA00023004"/>
    </source>
</evidence>
<reference evidence="6 7" key="1">
    <citation type="submission" date="2020-10" db="EMBL/GenBank/DDBJ databases">
        <title>Sequencing the genomes of 1000 actinobacteria strains.</title>
        <authorList>
            <person name="Klenk H.-P."/>
        </authorList>
    </citation>
    <scope>NUCLEOTIDE SEQUENCE [LARGE SCALE GENOMIC DNA]</scope>
    <source>
        <strain evidence="6 7">DSM 46744</strain>
    </source>
</reference>
<evidence type="ECO:0000313" key="6">
    <source>
        <dbReference type="EMBL" id="MBE1532703.1"/>
    </source>
</evidence>
<organism evidence="6 7">
    <name type="scientific">Actinomadura algeriensis</name>
    <dbReference type="NCBI Taxonomy" id="1679523"/>
    <lineage>
        <taxon>Bacteria</taxon>
        <taxon>Bacillati</taxon>
        <taxon>Actinomycetota</taxon>
        <taxon>Actinomycetes</taxon>
        <taxon>Streptosporangiales</taxon>
        <taxon>Thermomonosporaceae</taxon>
        <taxon>Actinomadura</taxon>
    </lineage>
</organism>
<protein>
    <submittedName>
        <fullName evidence="6">MoaA/NifB/PqqE/SkfB family radical SAM enzyme</fullName>
    </submittedName>
</protein>
<keyword evidence="3" id="KW-0408">Iron</keyword>
<dbReference type="Gene3D" id="3.20.20.70">
    <property type="entry name" value="Aldolase class I"/>
    <property type="match status" value="1"/>
</dbReference>
<evidence type="ECO:0000256" key="2">
    <source>
        <dbReference type="ARBA" id="ARBA00022723"/>
    </source>
</evidence>
<evidence type="ECO:0000256" key="4">
    <source>
        <dbReference type="ARBA" id="ARBA00023014"/>
    </source>
</evidence>
<dbReference type="InterPro" id="IPR013785">
    <property type="entry name" value="Aldolase_TIM"/>
</dbReference>
<keyword evidence="1" id="KW-0949">S-adenosyl-L-methionine</keyword>
<dbReference type="CDD" id="cd01335">
    <property type="entry name" value="Radical_SAM"/>
    <property type="match status" value="1"/>
</dbReference>
<accession>A0ABR9JQ50</accession>
<gene>
    <name evidence="6" type="ORF">H4W34_002536</name>
</gene>
<dbReference type="Pfam" id="PF04055">
    <property type="entry name" value="Radical_SAM"/>
    <property type="match status" value="1"/>
</dbReference>
<keyword evidence="7" id="KW-1185">Reference proteome</keyword>
<dbReference type="InterPro" id="IPR050377">
    <property type="entry name" value="Radical_SAM_PqqE_MftC-like"/>
</dbReference>
<name>A0ABR9JQ50_9ACTN</name>
<dbReference type="PROSITE" id="PS51918">
    <property type="entry name" value="RADICAL_SAM"/>
    <property type="match status" value="1"/>
</dbReference>
<dbReference type="SUPFAM" id="SSF102114">
    <property type="entry name" value="Radical SAM enzymes"/>
    <property type="match status" value="1"/>
</dbReference>
<dbReference type="InterPro" id="IPR058240">
    <property type="entry name" value="rSAM_sf"/>
</dbReference>
<dbReference type="PANTHER" id="PTHR11228:SF7">
    <property type="entry name" value="PQQA PEPTIDE CYCLASE"/>
    <property type="match status" value="1"/>
</dbReference>
<dbReference type="InterPro" id="IPR007197">
    <property type="entry name" value="rSAM"/>
</dbReference>